<dbReference type="PIRSF" id="PIRSF004649">
    <property type="entry name" value="MlaC"/>
    <property type="match status" value="1"/>
</dbReference>
<gene>
    <name evidence="1" type="ORF">A3G49_04720</name>
</gene>
<evidence type="ECO:0008006" key="3">
    <source>
        <dbReference type="Google" id="ProtNLM"/>
    </source>
</evidence>
<accession>A0A1G2LM39</accession>
<evidence type="ECO:0000313" key="2">
    <source>
        <dbReference type="Proteomes" id="UP000177171"/>
    </source>
</evidence>
<organism evidence="1 2">
    <name type="scientific">Candidatus Sungbacteria bacterium RIFCSPLOWO2_12_FULL_41_11</name>
    <dbReference type="NCBI Taxonomy" id="1802286"/>
    <lineage>
        <taxon>Bacteria</taxon>
        <taxon>Candidatus Sungiibacteriota</taxon>
    </lineage>
</organism>
<reference evidence="1 2" key="1">
    <citation type="journal article" date="2016" name="Nat. Commun.">
        <title>Thousands of microbial genomes shed light on interconnected biogeochemical processes in an aquifer system.</title>
        <authorList>
            <person name="Anantharaman K."/>
            <person name="Brown C.T."/>
            <person name="Hug L.A."/>
            <person name="Sharon I."/>
            <person name="Castelle C.J."/>
            <person name="Probst A.J."/>
            <person name="Thomas B.C."/>
            <person name="Singh A."/>
            <person name="Wilkins M.J."/>
            <person name="Karaoz U."/>
            <person name="Brodie E.L."/>
            <person name="Williams K.H."/>
            <person name="Hubbard S.S."/>
            <person name="Banfield J.F."/>
        </authorList>
    </citation>
    <scope>NUCLEOTIDE SEQUENCE [LARGE SCALE GENOMIC DNA]</scope>
</reference>
<dbReference type="Pfam" id="PF05494">
    <property type="entry name" value="MlaC"/>
    <property type="match status" value="1"/>
</dbReference>
<comment type="caution">
    <text evidence="1">The sequence shown here is derived from an EMBL/GenBank/DDBJ whole genome shotgun (WGS) entry which is preliminary data.</text>
</comment>
<sequence>MSIKGRKMSGKTEFIRITFIMALFLTISWIFPVPAFSLTPIEEIRAATDQVLLIFKNSKLNDEQKKKLVREALLPKFDFDEISKRVLARHHQKYSGRMNEFTPLFTELLESAYLRNMQLESVRSARFVYINERIDDGFATVETKIITARGLEIDVGYRMRLLGGQWKVYDILVEGISMVSNYRSQFNKILSSSSPLPFDELLNKMRGKVNLMNSRQK</sequence>
<protein>
    <recommendedName>
        <fullName evidence="3">Toluene tolerance protein</fullName>
    </recommendedName>
</protein>
<name>A0A1G2LM39_9BACT</name>
<dbReference type="InterPro" id="IPR008869">
    <property type="entry name" value="MlaC/ttg2D"/>
</dbReference>
<evidence type="ECO:0000313" key="1">
    <source>
        <dbReference type="EMBL" id="OHA12584.1"/>
    </source>
</evidence>
<dbReference type="Proteomes" id="UP000177171">
    <property type="component" value="Unassembled WGS sequence"/>
</dbReference>
<dbReference type="InterPro" id="IPR042245">
    <property type="entry name" value="Tgt2/MlaC_sf"/>
</dbReference>
<dbReference type="PANTHER" id="PTHR36573">
    <property type="entry name" value="INTERMEMBRANE PHOSPHOLIPID TRANSPORT SYSTEM BINDING PROTEIN MLAC"/>
    <property type="match status" value="1"/>
</dbReference>
<dbReference type="EMBL" id="MHQY01000045">
    <property type="protein sequence ID" value="OHA12584.1"/>
    <property type="molecule type" value="Genomic_DNA"/>
</dbReference>
<proteinExistence type="predicted"/>
<dbReference type="AlphaFoldDB" id="A0A1G2LM39"/>
<dbReference type="PANTHER" id="PTHR36573:SF1">
    <property type="entry name" value="INTERMEMBRANE PHOSPHOLIPID TRANSPORT SYSTEM BINDING PROTEIN MLAC"/>
    <property type="match status" value="1"/>
</dbReference>
<dbReference type="Gene3D" id="3.10.450.710">
    <property type="entry name" value="Tgt2/MlaC"/>
    <property type="match status" value="1"/>
</dbReference>